<keyword evidence="2" id="KW-1185">Reference proteome</keyword>
<dbReference type="STRING" id="1842532.A7E78_05195"/>
<dbReference type="AlphaFoldDB" id="A0A1L3GNN4"/>
<protein>
    <submittedName>
        <fullName evidence="1">Uncharacterized protein</fullName>
    </submittedName>
</protein>
<reference evidence="1 2" key="1">
    <citation type="journal article" date="2017" name="Genome Announc.">
        <title>Complete Genome Sequences of Two Acetylene-Fermenting Pelobacter acetylenicus Strains.</title>
        <authorList>
            <person name="Sutton J.M."/>
            <person name="Baesman S.M."/>
            <person name="Fierst J.L."/>
            <person name="Poret-Peterson A.T."/>
            <person name="Oremland R.S."/>
            <person name="Dunlap D.S."/>
            <person name="Akob D.M."/>
        </authorList>
    </citation>
    <scope>NUCLEOTIDE SEQUENCE [LARGE SCALE GENOMIC DNA]</scope>
    <source>
        <strain evidence="1 2">SFB93</strain>
    </source>
</reference>
<evidence type="ECO:0000313" key="2">
    <source>
        <dbReference type="Proteomes" id="UP000182517"/>
    </source>
</evidence>
<sequence length="130" mass="14136">MIVLCLEQEVAASPYFVIHHQEESWSGAPTRVVSGILGDGWYEGEVAVEVGDRQGVTFADEWFDRAGLQAFFDRVGRDQVCAALYQALDSPERKSPFGGETEPKPTVPHYAANAGHGLIASGEPCWRAVA</sequence>
<dbReference type="Proteomes" id="UP000182517">
    <property type="component" value="Chromosome"/>
</dbReference>
<organism evidence="1 2">
    <name type="scientific">Syntrophotalea acetylenivorans</name>
    <dbReference type="NCBI Taxonomy" id="1842532"/>
    <lineage>
        <taxon>Bacteria</taxon>
        <taxon>Pseudomonadati</taxon>
        <taxon>Thermodesulfobacteriota</taxon>
        <taxon>Desulfuromonadia</taxon>
        <taxon>Desulfuromonadales</taxon>
        <taxon>Syntrophotaleaceae</taxon>
        <taxon>Syntrophotalea</taxon>
    </lineage>
</organism>
<dbReference type="EMBL" id="CP015519">
    <property type="protein sequence ID" value="APG27288.1"/>
    <property type="molecule type" value="Genomic_DNA"/>
</dbReference>
<name>A0A1L3GNN4_9BACT</name>
<gene>
    <name evidence="1" type="ORF">A7E78_05195</name>
</gene>
<dbReference type="OrthoDB" id="5387744at2"/>
<proteinExistence type="predicted"/>
<evidence type="ECO:0000313" key="1">
    <source>
        <dbReference type="EMBL" id="APG27288.1"/>
    </source>
</evidence>
<dbReference type="RefSeq" id="WP_072283252.1">
    <property type="nucleotide sequence ID" value="NZ_CP015519.1"/>
</dbReference>
<accession>A0A1L3GNN4</accession>
<dbReference type="KEGG" id="pef:A7E78_05195"/>